<dbReference type="EMBL" id="BRZM01002819">
    <property type="protein sequence ID" value="GLD75261.1"/>
    <property type="molecule type" value="Genomic_DNA"/>
</dbReference>
<proteinExistence type="predicted"/>
<evidence type="ECO:0000313" key="2">
    <source>
        <dbReference type="EMBL" id="GLD75261.1"/>
    </source>
</evidence>
<keyword evidence="3" id="KW-1185">Reference proteome</keyword>
<dbReference type="Proteomes" id="UP001279410">
    <property type="component" value="Unassembled WGS sequence"/>
</dbReference>
<protein>
    <submittedName>
        <fullName evidence="2">Uncharacterized protein</fullName>
    </submittedName>
</protein>
<feature type="region of interest" description="Disordered" evidence="1">
    <location>
        <begin position="1"/>
        <end position="45"/>
    </location>
</feature>
<organism evidence="2 3">
    <name type="scientific">Lates japonicus</name>
    <name type="common">Japanese lates</name>
    <dbReference type="NCBI Taxonomy" id="270547"/>
    <lineage>
        <taxon>Eukaryota</taxon>
        <taxon>Metazoa</taxon>
        <taxon>Chordata</taxon>
        <taxon>Craniata</taxon>
        <taxon>Vertebrata</taxon>
        <taxon>Euteleostomi</taxon>
        <taxon>Actinopterygii</taxon>
        <taxon>Neopterygii</taxon>
        <taxon>Teleostei</taxon>
        <taxon>Neoteleostei</taxon>
        <taxon>Acanthomorphata</taxon>
        <taxon>Carangaria</taxon>
        <taxon>Carangaria incertae sedis</taxon>
        <taxon>Centropomidae</taxon>
        <taxon>Lates</taxon>
    </lineage>
</organism>
<comment type="caution">
    <text evidence="2">The sequence shown here is derived from an EMBL/GenBank/DDBJ whole genome shotgun (WGS) entry which is preliminary data.</text>
</comment>
<reference evidence="2" key="1">
    <citation type="submission" date="2022-08" db="EMBL/GenBank/DDBJ databases">
        <title>Genome sequencing of akame (Lates japonicus).</title>
        <authorList>
            <person name="Hashiguchi Y."/>
            <person name="Takahashi H."/>
        </authorList>
    </citation>
    <scope>NUCLEOTIDE SEQUENCE</scope>
    <source>
        <strain evidence="2">Kochi</strain>
    </source>
</reference>
<name>A0AAD3NQD9_LATJO</name>
<feature type="compositionally biased region" description="Basic and acidic residues" evidence="1">
    <location>
        <begin position="1"/>
        <end position="22"/>
    </location>
</feature>
<dbReference type="AlphaFoldDB" id="A0AAD3NQD9"/>
<accession>A0AAD3NQD9</accession>
<gene>
    <name evidence="2" type="ORF">AKAME5_002659400</name>
</gene>
<sequence>MDEEQAEKPAFLDESGRERDFPNTDAEMDPVKEPTPKDIQSYHPPLCPSQALGGLDYLPPNHLLSSLSREEQDTVLLKLERRLAWRFPAPHLLR</sequence>
<evidence type="ECO:0000256" key="1">
    <source>
        <dbReference type="SAM" id="MobiDB-lite"/>
    </source>
</evidence>
<evidence type="ECO:0000313" key="3">
    <source>
        <dbReference type="Proteomes" id="UP001279410"/>
    </source>
</evidence>